<evidence type="ECO:0000256" key="7">
    <source>
        <dbReference type="SAM" id="Phobius"/>
    </source>
</evidence>
<evidence type="ECO:0000256" key="4">
    <source>
        <dbReference type="ARBA" id="ARBA00022989"/>
    </source>
</evidence>
<dbReference type="PANTHER" id="PTHR30460:SF0">
    <property type="entry name" value="MODERATE CONDUCTANCE MECHANOSENSITIVE CHANNEL YBIO"/>
    <property type="match status" value="1"/>
</dbReference>
<comment type="caution">
    <text evidence="9">The sequence shown here is derived from an EMBL/GenBank/DDBJ whole genome shotgun (WGS) entry which is preliminary data.</text>
</comment>
<evidence type="ECO:0000313" key="9">
    <source>
        <dbReference type="EMBL" id="MFC3851098.1"/>
    </source>
</evidence>
<dbReference type="InterPro" id="IPR023408">
    <property type="entry name" value="MscS_beta-dom_sf"/>
</dbReference>
<sequence>MDFILYLLQRSWAWIATNGLAIASLLILIVLVPRIRRFVIAVATWNMADGAESTKGRRALIGAVVYIVEMIAYFVIGIALLNKFGVSLTAAAIPATVVSAAIGFGAQGVIGDLIGGVFIIAEKQYGIGDWVEFHSPSGTVQGDVVNMTLRATTIRTLNGEEVVVPNSQARMCVNYSSRWSRAVIEIPVPMTASGSIRDLEERTLEAARRAIAADGVREHVLSEVRIQSSTELVAPTTMGLPWTVTMRLIADCEPGDQWLIERAVRAEIIDTWWDDYGERAESNPLQSAEAITAQLGALPAQLGQSPVTRPDAPKTFSDTPDTVLGADRGAGPADAASRRGEGSLEVEQANAAKAAQESSGSLDDDDRRRSDLPSAGAAMDERRRDEETKVEPAAGEEAGSSTAVGADDSGSERMSKRERVRRVLSAGGRARPSTVVMIVALIVLGMLNLATVEPGEGEEGVAGWLAPSRFEGGGSGDDGAGKKTTGTETPTRDGGATTTTPATPAETPRPQDGERDTGTGDTGTGTGTGTGSDETGTGTGDSGTGTGTGTGDSGTGTGTGNAGQGARPDSADAGTGGAAANR</sequence>
<feature type="transmembrane region" description="Helical" evidence="7">
    <location>
        <begin position="93"/>
        <end position="120"/>
    </location>
</feature>
<evidence type="ECO:0000256" key="1">
    <source>
        <dbReference type="ARBA" id="ARBA00004236"/>
    </source>
</evidence>
<keyword evidence="10" id="KW-1185">Reference proteome</keyword>
<feature type="transmembrane region" description="Helical" evidence="7">
    <location>
        <begin position="12"/>
        <end position="32"/>
    </location>
</feature>
<dbReference type="RefSeq" id="WP_290292476.1">
    <property type="nucleotide sequence ID" value="NZ_CP047211.1"/>
</dbReference>
<feature type="compositionally biased region" description="Gly residues" evidence="6">
    <location>
        <begin position="537"/>
        <end position="563"/>
    </location>
</feature>
<feature type="compositionally biased region" description="Basic and acidic residues" evidence="6">
    <location>
        <begin position="509"/>
        <end position="518"/>
    </location>
</feature>
<keyword evidence="5 7" id="KW-0472">Membrane</keyword>
<dbReference type="PANTHER" id="PTHR30460">
    <property type="entry name" value="MODERATE CONDUCTANCE MECHANOSENSITIVE CHANNEL YBIO"/>
    <property type="match status" value="1"/>
</dbReference>
<evidence type="ECO:0000256" key="5">
    <source>
        <dbReference type="ARBA" id="ARBA00023136"/>
    </source>
</evidence>
<keyword evidence="2" id="KW-1003">Cell membrane</keyword>
<dbReference type="InterPro" id="IPR006685">
    <property type="entry name" value="MscS_channel_2nd"/>
</dbReference>
<feature type="transmembrane region" description="Helical" evidence="7">
    <location>
        <begin position="59"/>
        <end position="81"/>
    </location>
</feature>
<accession>A0ABV7ZTH3</accession>
<name>A0ABV7ZTH3_9CORY</name>
<gene>
    <name evidence="9" type="ORF">ACFORJ_13120</name>
</gene>
<proteinExistence type="predicted"/>
<feature type="region of interest" description="Disordered" evidence="6">
    <location>
        <begin position="465"/>
        <end position="582"/>
    </location>
</feature>
<feature type="compositionally biased region" description="Gly residues" evidence="6">
    <location>
        <begin position="520"/>
        <end position="530"/>
    </location>
</feature>
<dbReference type="InterPro" id="IPR010920">
    <property type="entry name" value="LSM_dom_sf"/>
</dbReference>
<evidence type="ECO:0000256" key="6">
    <source>
        <dbReference type="SAM" id="MobiDB-lite"/>
    </source>
</evidence>
<feature type="compositionally biased region" description="Low complexity" evidence="6">
    <location>
        <begin position="482"/>
        <end position="508"/>
    </location>
</feature>
<feature type="region of interest" description="Disordered" evidence="6">
    <location>
        <begin position="302"/>
        <end position="428"/>
    </location>
</feature>
<dbReference type="SUPFAM" id="SSF50182">
    <property type="entry name" value="Sm-like ribonucleoproteins"/>
    <property type="match status" value="1"/>
</dbReference>
<dbReference type="Pfam" id="PF00924">
    <property type="entry name" value="MS_channel_2nd"/>
    <property type="match status" value="1"/>
</dbReference>
<evidence type="ECO:0000259" key="8">
    <source>
        <dbReference type="Pfam" id="PF00924"/>
    </source>
</evidence>
<comment type="subcellular location">
    <subcellularLocation>
        <location evidence="1">Cell membrane</location>
    </subcellularLocation>
</comment>
<evidence type="ECO:0000256" key="3">
    <source>
        <dbReference type="ARBA" id="ARBA00022692"/>
    </source>
</evidence>
<organism evidence="9 10">
    <name type="scientific">Corynebacterium hansenii</name>
    <dbReference type="NCBI Taxonomy" id="394964"/>
    <lineage>
        <taxon>Bacteria</taxon>
        <taxon>Bacillati</taxon>
        <taxon>Actinomycetota</taxon>
        <taxon>Actinomycetes</taxon>
        <taxon>Mycobacteriales</taxon>
        <taxon>Corynebacteriaceae</taxon>
        <taxon>Corynebacterium</taxon>
    </lineage>
</organism>
<feature type="compositionally biased region" description="Low complexity" evidence="6">
    <location>
        <begin position="325"/>
        <end position="335"/>
    </location>
</feature>
<dbReference type="Proteomes" id="UP001595751">
    <property type="component" value="Unassembled WGS sequence"/>
</dbReference>
<dbReference type="Gene3D" id="1.10.287.1260">
    <property type="match status" value="1"/>
</dbReference>
<dbReference type="EMBL" id="JBHRZN010000005">
    <property type="protein sequence ID" value="MFC3851098.1"/>
    <property type="molecule type" value="Genomic_DNA"/>
</dbReference>
<dbReference type="InterPro" id="IPR045276">
    <property type="entry name" value="YbiO_bact"/>
</dbReference>
<dbReference type="Gene3D" id="2.30.30.60">
    <property type="match status" value="1"/>
</dbReference>
<evidence type="ECO:0000313" key="10">
    <source>
        <dbReference type="Proteomes" id="UP001595751"/>
    </source>
</evidence>
<evidence type="ECO:0000256" key="2">
    <source>
        <dbReference type="ARBA" id="ARBA00022475"/>
    </source>
</evidence>
<protein>
    <submittedName>
        <fullName evidence="9">Mechanosensitive ion channel family protein</fullName>
    </submittedName>
</protein>
<feature type="compositionally biased region" description="Basic and acidic residues" evidence="6">
    <location>
        <begin position="379"/>
        <end position="390"/>
    </location>
</feature>
<keyword evidence="4 7" id="KW-1133">Transmembrane helix</keyword>
<feature type="domain" description="Mechanosensitive ion channel MscS" evidence="8">
    <location>
        <begin position="109"/>
        <end position="176"/>
    </location>
</feature>
<reference evidence="10" key="1">
    <citation type="journal article" date="2019" name="Int. J. Syst. Evol. Microbiol.">
        <title>The Global Catalogue of Microorganisms (GCM) 10K type strain sequencing project: providing services to taxonomists for standard genome sequencing and annotation.</title>
        <authorList>
            <consortium name="The Broad Institute Genomics Platform"/>
            <consortium name="The Broad Institute Genome Sequencing Center for Infectious Disease"/>
            <person name="Wu L."/>
            <person name="Ma J."/>
        </authorList>
    </citation>
    <scope>NUCLEOTIDE SEQUENCE [LARGE SCALE GENOMIC DNA]</scope>
    <source>
        <strain evidence="10">CCUG 53252</strain>
    </source>
</reference>
<keyword evidence="3 7" id="KW-0812">Transmembrane</keyword>